<gene>
    <name evidence="4" type="ORF">OESDEN_24769</name>
</gene>
<evidence type="ECO:0000313" key="5">
    <source>
        <dbReference type="Proteomes" id="UP000053660"/>
    </source>
</evidence>
<name>A0A0B1RX28_OESDE</name>
<organism evidence="4 5">
    <name type="scientific">Oesophagostomum dentatum</name>
    <name type="common">Nodular worm</name>
    <dbReference type="NCBI Taxonomy" id="61180"/>
    <lineage>
        <taxon>Eukaryota</taxon>
        <taxon>Metazoa</taxon>
        <taxon>Ecdysozoa</taxon>
        <taxon>Nematoda</taxon>
        <taxon>Chromadorea</taxon>
        <taxon>Rhabditida</taxon>
        <taxon>Rhabditina</taxon>
        <taxon>Rhabditomorpha</taxon>
        <taxon>Strongyloidea</taxon>
        <taxon>Strongylidae</taxon>
        <taxon>Oesophagostomum</taxon>
    </lineage>
</organism>
<dbReference type="Proteomes" id="UP000053660">
    <property type="component" value="Unassembled WGS sequence"/>
</dbReference>
<dbReference type="Pfam" id="PF24602">
    <property type="entry name" value="DUF7622"/>
    <property type="match status" value="1"/>
</dbReference>
<keyword evidence="2" id="KW-1133">Transmembrane helix</keyword>
<keyword evidence="2" id="KW-0472">Membrane</keyword>
<evidence type="ECO:0000313" key="4">
    <source>
        <dbReference type="EMBL" id="KHJ75615.1"/>
    </source>
</evidence>
<dbReference type="PANTHER" id="PTHR37433:SF21">
    <property type="entry name" value="DUF281 DOMAIN-CONTAINING PROTEIN"/>
    <property type="match status" value="1"/>
</dbReference>
<protein>
    <recommendedName>
        <fullName evidence="3">DUF7622 domain-containing protein</fullName>
    </recommendedName>
</protein>
<dbReference type="EMBL" id="KN612571">
    <property type="protein sequence ID" value="KHJ75615.1"/>
    <property type="molecule type" value="Genomic_DNA"/>
</dbReference>
<feature type="region of interest" description="Disordered" evidence="1">
    <location>
        <begin position="1"/>
        <end position="20"/>
    </location>
</feature>
<dbReference type="OrthoDB" id="5774155at2759"/>
<keyword evidence="2" id="KW-0812">Transmembrane</keyword>
<sequence length="149" mass="16680">MLWIDGRRQGGHFPNGKSRGMPRRLSLTKSTVCPLTKLCKGQYCIISATPQGDVYRGCMTLDQSKNEGQAIAPGYYQSYNGIEQWVCATSSCNYDLQKMEESWPEEMAQYKNITTLSIRGLFEELNAATNISGTLLFVIIALIARLLML</sequence>
<feature type="domain" description="DUF7622" evidence="3">
    <location>
        <begin position="35"/>
        <end position="97"/>
    </location>
</feature>
<reference evidence="4 5" key="1">
    <citation type="submission" date="2014-03" db="EMBL/GenBank/DDBJ databases">
        <title>Draft genome of the hookworm Oesophagostomum dentatum.</title>
        <authorList>
            <person name="Mitreva M."/>
        </authorList>
    </citation>
    <scope>NUCLEOTIDE SEQUENCE [LARGE SCALE GENOMIC DNA]</scope>
    <source>
        <strain evidence="4 5">OD-Hann</strain>
    </source>
</reference>
<dbReference type="PANTHER" id="PTHR37433">
    <property type="entry name" value="PROTEIN CBG25136-RELATED"/>
    <property type="match status" value="1"/>
</dbReference>
<feature type="transmembrane region" description="Helical" evidence="2">
    <location>
        <begin position="127"/>
        <end position="148"/>
    </location>
</feature>
<dbReference type="InterPro" id="IPR056039">
    <property type="entry name" value="DUF7622"/>
</dbReference>
<evidence type="ECO:0000256" key="2">
    <source>
        <dbReference type="SAM" id="Phobius"/>
    </source>
</evidence>
<keyword evidence="5" id="KW-1185">Reference proteome</keyword>
<proteinExistence type="predicted"/>
<evidence type="ECO:0000259" key="3">
    <source>
        <dbReference type="Pfam" id="PF24602"/>
    </source>
</evidence>
<evidence type="ECO:0000256" key="1">
    <source>
        <dbReference type="SAM" id="MobiDB-lite"/>
    </source>
</evidence>
<accession>A0A0B1RX28</accession>
<dbReference type="AlphaFoldDB" id="A0A0B1RX28"/>